<dbReference type="GO" id="GO:0009298">
    <property type="term" value="P:GDP-mannose biosynthetic process"/>
    <property type="evidence" value="ECO:0007669"/>
    <property type="project" value="TreeGrafter"/>
</dbReference>
<dbReference type="PANTHER" id="PTHR46390:SF1">
    <property type="entry name" value="MANNOSE-1-PHOSPHATE GUANYLYLTRANSFERASE"/>
    <property type="match status" value="1"/>
</dbReference>
<sequence>MLNATASRGMSKAPQRVERPWGWYEDLLEGEGYKVKRFLVFAGQQLSLQRHQHRSENWTVVSGQGQLFCKNTWHDAQAGTTLYIPLGVLHRARGGQSDLVVVEVQHGQLLQESDIERLEDDYGRVIS</sequence>
<dbReference type="EC" id="2.7.7.22" evidence="2"/>
<reference evidence="2 3" key="1">
    <citation type="journal article" date="2007" name="PLoS Genet.">
        <title>Patterns and implications of gene gain and loss in the evolution of Prochlorococcus.</title>
        <authorList>
            <person name="Kettler G.C."/>
            <person name="Martiny A.C."/>
            <person name="Huang K."/>
            <person name="Zucker J."/>
            <person name="Coleman M.L."/>
            <person name="Rodrigue S."/>
            <person name="Chen F."/>
            <person name="Lapidus A."/>
            <person name="Ferriera S."/>
            <person name="Johnson J."/>
            <person name="Steglich C."/>
            <person name="Church G.M."/>
            <person name="Richardson P."/>
            <person name="Chisholm S.W."/>
        </authorList>
    </citation>
    <scope>NUCLEOTIDE SEQUENCE [LARGE SCALE GENOMIC DNA]</scope>
    <source>
        <strain evidence="2 3">MIT 9303</strain>
    </source>
</reference>
<dbReference type="InterPro" id="IPR051161">
    <property type="entry name" value="Mannose-6P_isomerase_type2"/>
</dbReference>
<dbReference type="AlphaFoldDB" id="A2C8A5"/>
<keyword evidence="2" id="KW-0808">Transferase</keyword>
<evidence type="ECO:0000313" key="3">
    <source>
        <dbReference type="Proteomes" id="UP000002274"/>
    </source>
</evidence>
<feature type="domain" description="Mannose-6-phosphate isomerase type II C-terminal" evidence="1">
    <location>
        <begin position="11"/>
        <end position="120"/>
    </location>
</feature>
<evidence type="ECO:0000313" key="2">
    <source>
        <dbReference type="EMBL" id="ABM77715.1"/>
    </source>
</evidence>
<accession>A2C8A5</accession>
<dbReference type="EMBL" id="CP000554">
    <property type="protein sequence ID" value="ABM77715.1"/>
    <property type="molecule type" value="Genomic_DNA"/>
</dbReference>
<dbReference type="BioCyc" id="PMAR59922:G1G80-871-MONOMER"/>
<dbReference type="GO" id="GO:0008928">
    <property type="term" value="F:mannose-1-phosphate guanylyltransferase (GDP) activity"/>
    <property type="evidence" value="ECO:0007669"/>
    <property type="project" value="UniProtKB-EC"/>
</dbReference>
<organism evidence="2 3">
    <name type="scientific">Prochlorococcus marinus (strain MIT 9303)</name>
    <dbReference type="NCBI Taxonomy" id="59922"/>
    <lineage>
        <taxon>Bacteria</taxon>
        <taxon>Bacillati</taxon>
        <taxon>Cyanobacteriota</taxon>
        <taxon>Cyanophyceae</taxon>
        <taxon>Synechococcales</taxon>
        <taxon>Prochlorococcaceae</taxon>
        <taxon>Prochlorococcus</taxon>
    </lineage>
</organism>
<name>A2C8A5_PROM3</name>
<dbReference type="GO" id="GO:0004475">
    <property type="term" value="F:mannose-1-phosphate guanylyltransferase (GTP) activity"/>
    <property type="evidence" value="ECO:0007669"/>
    <property type="project" value="TreeGrafter"/>
</dbReference>
<dbReference type="InterPro" id="IPR014710">
    <property type="entry name" value="RmlC-like_jellyroll"/>
</dbReference>
<protein>
    <submittedName>
        <fullName evidence="2">Possible sugar-phosphate nucleotidyl transferase</fullName>
        <ecNumber evidence="2">2.7.7.22</ecNumber>
    </submittedName>
</protein>
<dbReference type="GO" id="GO:0005976">
    <property type="term" value="P:polysaccharide metabolic process"/>
    <property type="evidence" value="ECO:0007669"/>
    <property type="project" value="InterPro"/>
</dbReference>
<proteinExistence type="predicted"/>
<keyword evidence="2" id="KW-0548">Nucleotidyltransferase</keyword>
<dbReference type="Pfam" id="PF01050">
    <property type="entry name" value="MannoseP_isomer"/>
    <property type="match status" value="1"/>
</dbReference>
<dbReference type="PANTHER" id="PTHR46390">
    <property type="entry name" value="MANNOSE-1-PHOSPHATE GUANYLYLTRANSFERASE"/>
    <property type="match status" value="1"/>
</dbReference>
<dbReference type="Proteomes" id="UP000002274">
    <property type="component" value="Chromosome"/>
</dbReference>
<dbReference type="InterPro" id="IPR001538">
    <property type="entry name" value="Man6P_isomerase-2_C"/>
</dbReference>
<dbReference type="Gene3D" id="2.60.120.10">
    <property type="entry name" value="Jelly Rolls"/>
    <property type="match status" value="1"/>
</dbReference>
<dbReference type="STRING" id="59922.P9303_09641"/>
<dbReference type="HOGENOM" id="CLU_035527_4_3_3"/>
<dbReference type="KEGG" id="pmf:P9303_09641"/>
<gene>
    <name evidence="2" type="ordered locus">P9303_09641</name>
</gene>
<evidence type="ECO:0000259" key="1">
    <source>
        <dbReference type="Pfam" id="PF01050"/>
    </source>
</evidence>
<dbReference type="SUPFAM" id="SSF51182">
    <property type="entry name" value="RmlC-like cupins"/>
    <property type="match status" value="1"/>
</dbReference>
<dbReference type="RefSeq" id="WP_011825621.1">
    <property type="nucleotide sequence ID" value="NC_008820.1"/>
</dbReference>
<dbReference type="InterPro" id="IPR011051">
    <property type="entry name" value="RmlC_Cupin_sf"/>
</dbReference>
<dbReference type="CDD" id="cd02213">
    <property type="entry name" value="cupin_PMI_typeII_C"/>
    <property type="match status" value="1"/>
</dbReference>